<dbReference type="PROSITE" id="PS50850">
    <property type="entry name" value="MFS"/>
    <property type="match status" value="1"/>
</dbReference>
<protein>
    <submittedName>
        <fullName evidence="8">MFS transporter</fullName>
    </submittedName>
</protein>
<evidence type="ECO:0000256" key="1">
    <source>
        <dbReference type="ARBA" id="ARBA00004651"/>
    </source>
</evidence>
<keyword evidence="5 6" id="KW-0472">Membrane</keyword>
<feature type="transmembrane region" description="Helical" evidence="6">
    <location>
        <begin position="137"/>
        <end position="163"/>
    </location>
</feature>
<dbReference type="Proteomes" id="UP000502508">
    <property type="component" value="Chromosome"/>
</dbReference>
<evidence type="ECO:0000313" key="9">
    <source>
        <dbReference type="Proteomes" id="UP000502508"/>
    </source>
</evidence>
<dbReference type="RefSeq" id="WP_197938299.1">
    <property type="nucleotide sequence ID" value="NZ_AP022870.1"/>
</dbReference>
<evidence type="ECO:0000256" key="4">
    <source>
        <dbReference type="ARBA" id="ARBA00022989"/>
    </source>
</evidence>
<dbReference type="InterPro" id="IPR011701">
    <property type="entry name" value="MFS"/>
</dbReference>
<dbReference type="Pfam" id="PF07690">
    <property type="entry name" value="MFS_1"/>
    <property type="match status" value="1"/>
</dbReference>
<dbReference type="InterPro" id="IPR036259">
    <property type="entry name" value="MFS_trans_sf"/>
</dbReference>
<feature type="transmembrane region" description="Helical" evidence="6">
    <location>
        <begin position="231"/>
        <end position="248"/>
    </location>
</feature>
<dbReference type="PRINTS" id="PR01035">
    <property type="entry name" value="TCRTETA"/>
</dbReference>
<evidence type="ECO:0000256" key="6">
    <source>
        <dbReference type="SAM" id="Phobius"/>
    </source>
</evidence>
<keyword evidence="3 6" id="KW-0812">Transmembrane</keyword>
<feature type="transmembrane region" description="Helical" evidence="6">
    <location>
        <begin position="50"/>
        <end position="68"/>
    </location>
</feature>
<feature type="transmembrane region" description="Helical" evidence="6">
    <location>
        <begin position="439"/>
        <end position="463"/>
    </location>
</feature>
<evidence type="ECO:0000256" key="3">
    <source>
        <dbReference type="ARBA" id="ARBA00022692"/>
    </source>
</evidence>
<feature type="domain" description="Major facilitator superfamily (MFS) profile" evidence="7">
    <location>
        <begin position="14"/>
        <end position="464"/>
    </location>
</feature>
<organism evidence="8 9">
    <name type="scientific">Phytohabitans flavus</name>
    <dbReference type="NCBI Taxonomy" id="1076124"/>
    <lineage>
        <taxon>Bacteria</taxon>
        <taxon>Bacillati</taxon>
        <taxon>Actinomycetota</taxon>
        <taxon>Actinomycetes</taxon>
        <taxon>Micromonosporales</taxon>
        <taxon>Micromonosporaceae</taxon>
    </lineage>
</organism>
<dbReference type="PANTHER" id="PTHR42718:SF9">
    <property type="entry name" value="MAJOR FACILITATOR SUPERFAMILY MULTIDRUG TRANSPORTER MFSC"/>
    <property type="match status" value="1"/>
</dbReference>
<dbReference type="AlphaFoldDB" id="A0A6F8XPM4"/>
<reference evidence="8 9" key="2">
    <citation type="submission" date="2020-03" db="EMBL/GenBank/DDBJ databases">
        <authorList>
            <person name="Ichikawa N."/>
            <person name="Kimura A."/>
            <person name="Kitahashi Y."/>
            <person name="Uohara A."/>
        </authorList>
    </citation>
    <scope>NUCLEOTIDE SEQUENCE [LARGE SCALE GENOMIC DNA]</scope>
    <source>
        <strain evidence="8 9">NBRC 107702</strain>
    </source>
</reference>
<dbReference type="InterPro" id="IPR020846">
    <property type="entry name" value="MFS_dom"/>
</dbReference>
<feature type="transmembrane region" description="Helical" evidence="6">
    <location>
        <begin position="201"/>
        <end position="219"/>
    </location>
</feature>
<keyword evidence="9" id="KW-1185">Reference proteome</keyword>
<keyword evidence="2" id="KW-0813">Transport</keyword>
<dbReference type="SUPFAM" id="SSF103473">
    <property type="entry name" value="MFS general substrate transporter"/>
    <property type="match status" value="1"/>
</dbReference>
<dbReference type="EMBL" id="AP022870">
    <property type="protein sequence ID" value="BCB75776.1"/>
    <property type="molecule type" value="Genomic_DNA"/>
</dbReference>
<dbReference type="KEGG" id="pfla:Pflav_021860"/>
<dbReference type="PANTHER" id="PTHR42718">
    <property type="entry name" value="MAJOR FACILITATOR SUPERFAMILY MULTIDRUG TRANSPORTER MFSC"/>
    <property type="match status" value="1"/>
</dbReference>
<name>A0A6F8XPM4_9ACTN</name>
<evidence type="ECO:0000256" key="2">
    <source>
        <dbReference type="ARBA" id="ARBA00022448"/>
    </source>
</evidence>
<gene>
    <name evidence="8" type="ORF">Pflav_021860</name>
</gene>
<evidence type="ECO:0000256" key="5">
    <source>
        <dbReference type="ARBA" id="ARBA00023136"/>
    </source>
</evidence>
<accession>A0A6F8XPM4</accession>
<feature type="transmembrane region" description="Helical" evidence="6">
    <location>
        <begin position="268"/>
        <end position="292"/>
    </location>
</feature>
<feature type="transmembrane region" description="Helical" evidence="6">
    <location>
        <begin position="363"/>
        <end position="383"/>
    </location>
</feature>
<comment type="subcellular location">
    <subcellularLocation>
        <location evidence="1">Cell membrane</location>
        <topology evidence="1">Multi-pass membrane protein</topology>
    </subcellularLocation>
</comment>
<evidence type="ECO:0000259" key="7">
    <source>
        <dbReference type="PROSITE" id="PS50850"/>
    </source>
</evidence>
<dbReference type="Gene3D" id="1.20.1250.20">
    <property type="entry name" value="MFS general substrate transporter like domains"/>
    <property type="match status" value="1"/>
</dbReference>
<sequence>MPKDQTRAASGGLTLMALAIAGLVVSLQQTLVLPLLPRLMHELDASVTEVTWVFTATLLAGAVATPLLSRFGDMYGKKKMIIAAMVTLIAGSIVCALSTSLGTLIAGRALQGVSAAMIPLAIGTIRDAFPRERVMSAIGIVSATMGVGGTVGMLITGVIAQHTESYRPIFWIGTAAAVLGLILIAAFTPDLGTRTGGRPDVLGALLLAVWLVSLLLGISEGGSWGWGSGRTVGLFAAAVVLCAVWVLVELRVREPLVRMSLLVGPRSLTANLASLLLGFAMFGGFTLISNFVQTPKDQLGYGLSGSVLDVGLYLLPSTFGMMLFSTLAGRFERRLGTAYTLAIGSLLVAASFVYLTISNGHVYDVLIYSGVMGAGIGIGYAALGTLAVQHVPMSQSGIASGINTLVRTVGGSISGAVTASLLTSHVIEGTSAPSLDGYTLSFVVVAVGGAVAAAIALIHGLAYKHDRAHERPLSDLDTSPSAELAAVAGDYGDVPARR</sequence>
<feature type="transmembrane region" description="Helical" evidence="6">
    <location>
        <begin position="169"/>
        <end position="189"/>
    </location>
</feature>
<dbReference type="InterPro" id="IPR001958">
    <property type="entry name" value="Tet-R_TetA/multi-R_MdtG-like"/>
</dbReference>
<feature type="transmembrane region" description="Helical" evidence="6">
    <location>
        <begin position="80"/>
        <end position="99"/>
    </location>
</feature>
<evidence type="ECO:0000313" key="8">
    <source>
        <dbReference type="EMBL" id="BCB75776.1"/>
    </source>
</evidence>
<reference evidence="8 9" key="1">
    <citation type="submission" date="2020-03" db="EMBL/GenBank/DDBJ databases">
        <title>Whole genome shotgun sequence of Phytohabitans flavus NBRC 107702.</title>
        <authorList>
            <person name="Komaki H."/>
            <person name="Tamura T."/>
        </authorList>
    </citation>
    <scope>NUCLEOTIDE SEQUENCE [LARGE SCALE GENOMIC DNA]</scope>
    <source>
        <strain evidence="8 9">NBRC 107702</strain>
    </source>
</reference>
<proteinExistence type="predicted"/>
<dbReference type="CDD" id="cd17504">
    <property type="entry name" value="MFS_MMR_MDR_like"/>
    <property type="match status" value="1"/>
</dbReference>
<keyword evidence="4 6" id="KW-1133">Transmembrane helix</keyword>
<dbReference type="GO" id="GO:0005886">
    <property type="term" value="C:plasma membrane"/>
    <property type="evidence" value="ECO:0007669"/>
    <property type="project" value="UniProtKB-SubCell"/>
</dbReference>
<feature type="transmembrane region" description="Helical" evidence="6">
    <location>
        <begin position="338"/>
        <end position="357"/>
    </location>
</feature>
<dbReference type="GO" id="GO:0022857">
    <property type="term" value="F:transmembrane transporter activity"/>
    <property type="evidence" value="ECO:0007669"/>
    <property type="project" value="InterPro"/>
</dbReference>